<evidence type="ECO:0000313" key="7">
    <source>
        <dbReference type="Proteomes" id="UP000095751"/>
    </source>
</evidence>
<name>A0A1E7FSS6_9STRA</name>
<accession>A0A1E7FSS6</accession>
<keyword evidence="7" id="KW-1185">Reference proteome</keyword>
<evidence type="ECO:0000259" key="5">
    <source>
        <dbReference type="Pfam" id="PF12894"/>
    </source>
</evidence>
<dbReference type="EMBL" id="KV784354">
    <property type="protein sequence ID" value="OEU21167.1"/>
    <property type="molecule type" value="Genomic_DNA"/>
</dbReference>
<dbReference type="InParanoid" id="A0A1E7FSS6"/>
<dbReference type="GO" id="GO:0000445">
    <property type="term" value="C:THO complex part of transcription export complex"/>
    <property type="evidence" value="ECO:0007669"/>
    <property type="project" value="TreeGrafter"/>
</dbReference>
<dbReference type="Pfam" id="PF12894">
    <property type="entry name" value="ANAPC4_WD40"/>
    <property type="match status" value="2"/>
</dbReference>
<dbReference type="InterPro" id="IPR015943">
    <property type="entry name" value="WD40/YVTN_repeat-like_dom_sf"/>
</dbReference>
<dbReference type="InterPro" id="IPR001680">
    <property type="entry name" value="WD40_rpt"/>
</dbReference>
<dbReference type="InterPro" id="IPR040132">
    <property type="entry name" value="Tex1/THOC3"/>
</dbReference>
<protein>
    <submittedName>
        <fullName evidence="6">WD40 repeat-like protein</fullName>
    </submittedName>
</protein>
<dbReference type="SUPFAM" id="SSF50978">
    <property type="entry name" value="WD40 repeat-like"/>
    <property type="match status" value="3"/>
</dbReference>
<dbReference type="PANTHER" id="PTHR22839:SF0">
    <property type="entry name" value="THO COMPLEX SUBUNIT 3"/>
    <property type="match status" value="1"/>
</dbReference>
<evidence type="ECO:0000256" key="3">
    <source>
        <dbReference type="ARBA" id="ARBA00046343"/>
    </source>
</evidence>
<dbReference type="InterPro" id="IPR024977">
    <property type="entry name" value="Apc4-like_WD40_dom"/>
</dbReference>
<feature type="domain" description="Anaphase-promoting complex subunit 4-like WD40" evidence="5">
    <location>
        <begin position="354"/>
        <end position="405"/>
    </location>
</feature>
<dbReference type="Pfam" id="PF00400">
    <property type="entry name" value="WD40"/>
    <property type="match status" value="3"/>
</dbReference>
<reference evidence="6 7" key="1">
    <citation type="submission" date="2016-09" db="EMBL/GenBank/DDBJ databases">
        <title>Extensive genetic diversity and differential bi-allelic expression allows diatom success in the polar Southern Ocean.</title>
        <authorList>
            <consortium name="DOE Joint Genome Institute"/>
            <person name="Mock T."/>
            <person name="Otillar R.P."/>
            <person name="Strauss J."/>
            <person name="Dupont C."/>
            <person name="Frickenhaus S."/>
            <person name="Maumus F."/>
            <person name="Mcmullan M."/>
            <person name="Sanges R."/>
            <person name="Schmutz J."/>
            <person name="Toseland A."/>
            <person name="Valas R."/>
            <person name="Veluchamy A."/>
            <person name="Ward B.J."/>
            <person name="Allen A."/>
            <person name="Barry K."/>
            <person name="Falciatore A."/>
            <person name="Ferrante M."/>
            <person name="Fortunato A.E."/>
            <person name="Gloeckner G."/>
            <person name="Gruber A."/>
            <person name="Hipkin R."/>
            <person name="Janech M."/>
            <person name="Kroth P."/>
            <person name="Leese F."/>
            <person name="Lindquist E."/>
            <person name="Lyon B.R."/>
            <person name="Martin J."/>
            <person name="Mayer C."/>
            <person name="Parker M."/>
            <person name="Quesneville H."/>
            <person name="Raymond J."/>
            <person name="Uhlig C."/>
            <person name="Valentin K.U."/>
            <person name="Worden A.Z."/>
            <person name="Armbrust E.V."/>
            <person name="Bowler C."/>
            <person name="Green B."/>
            <person name="Moulton V."/>
            <person name="Van Oosterhout C."/>
            <person name="Grigoriev I."/>
        </authorList>
    </citation>
    <scope>NUCLEOTIDE SEQUENCE [LARGE SCALE GENOMIC DNA]</scope>
    <source>
        <strain evidence="6 7">CCMP1102</strain>
    </source>
</reference>
<evidence type="ECO:0000313" key="6">
    <source>
        <dbReference type="EMBL" id="OEU21167.1"/>
    </source>
</evidence>
<dbReference type="OrthoDB" id="47802at2759"/>
<keyword evidence="2" id="KW-0677">Repeat</keyword>
<dbReference type="InterPro" id="IPR036322">
    <property type="entry name" value="WD40_repeat_dom_sf"/>
</dbReference>
<dbReference type="PANTHER" id="PTHR22839">
    <property type="entry name" value="THO COMPLEX SUBUNIT 3 THO3"/>
    <property type="match status" value="1"/>
</dbReference>
<organism evidence="6 7">
    <name type="scientific">Fragilariopsis cylindrus CCMP1102</name>
    <dbReference type="NCBI Taxonomy" id="635003"/>
    <lineage>
        <taxon>Eukaryota</taxon>
        <taxon>Sar</taxon>
        <taxon>Stramenopiles</taxon>
        <taxon>Ochrophyta</taxon>
        <taxon>Bacillariophyta</taxon>
        <taxon>Bacillariophyceae</taxon>
        <taxon>Bacillariophycidae</taxon>
        <taxon>Bacillariales</taxon>
        <taxon>Bacillariaceae</taxon>
        <taxon>Fragilariopsis</taxon>
    </lineage>
</organism>
<evidence type="ECO:0000256" key="4">
    <source>
        <dbReference type="SAM" id="MobiDB-lite"/>
    </source>
</evidence>
<sequence>MDFSRFHGTAFLYLRFSREAAALSIHNTVMIKSRFDTSIPSLSEPNSTSNIPISKQRKAFSFDDRHVKKQGRALQLRLAKNRFLQMVVTSQSSHHESSVAPDAFDSTSTVVVATDSFQTDEDNRVLSISCPSSVPESLPSQQTLEEINVNFHSSRGLIWKEITSEHNVTAMAMNRKSVDSLSSLSACHSTDPLLLAMGDENGNIVITQIKDEGLRSKDSSNADDTSKTPKRDQRGEALEFSIEGRVRSLDFGSCEQLVAGGDGCYAWILQIIIDTSSQTLQNIVVIHKLERIDRIYAVCFSPDRRFLAVGGFDGKTALIPMSTIWNQEVEKRDDDEDSFLQLMKNSIIELGRPGLIYCLDWSLTGDFLAVAGSDKVCAIYSATSFELIHETASRTTAIQALQWSHDGKYLAVGDREISIIEGNSPFKIQCEISNTPETSAMAKFRYRITSLCWSPSDSYLAIGGSDGRCLVVETKGWALVYEHHRTENINALVWGQQNNIMNSDIRRYLVVSDNDCSVALIKAGAEPDVDDISSVASSSNFSQSTRSSDWVLRGDEFRDMDGEPKEFPREVKSQSNITAVAFSKSSKRSSYLAYAADDCSLTIMRTRDWKIVFQVEFAKPIRSLVFSNSNNYIALGGDEGILNILSVRSRTMILNSILSSAIKSIEFSRRDERLGIGLEDGILSLFRPESSWESVGDIDQSESAITCQSWTSKTLACGRMDGSVTLFDTENVFSNFFVPIAEYTSSLPVRSVAFKASGCLLAIGGDNGVVSILSAKGGWVLSNQINLGCNILSTKWSPAGRYVALAGSGKTFSVCDSTTWATVGEVNETISSIFTNKVESISCLDWSPDSKWVAIGGVGSGIHILNTSDWTLLGPSTDGFTFTST</sequence>
<dbReference type="AlphaFoldDB" id="A0A1E7FSS6"/>
<feature type="region of interest" description="Disordered" evidence="4">
    <location>
        <begin position="215"/>
        <end position="237"/>
    </location>
</feature>
<dbReference type="GO" id="GO:0006406">
    <property type="term" value="P:mRNA export from nucleus"/>
    <property type="evidence" value="ECO:0007669"/>
    <property type="project" value="InterPro"/>
</dbReference>
<dbReference type="KEGG" id="fcy:FRACYDRAFT_234794"/>
<dbReference type="Proteomes" id="UP000095751">
    <property type="component" value="Unassembled WGS sequence"/>
</dbReference>
<proteinExistence type="inferred from homology"/>
<keyword evidence="1" id="KW-0853">WD repeat</keyword>
<evidence type="ECO:0000256" key="1">
    <source>
        <dbReference type="ARBA" id="ARBA00022574"/>
    </source>
</evidence>
<evidence type="ECO:0000256" key="2">
    <source>
        <dbReference type="ARBA" id="ARBA00022737"/>
    </source>
</evidence>
<gene>
    <name evidence="6" type="ORF">FRACYDRAFT_234794</name>
</gene>
<feature type="domain" description="Anaphase-promoting complex subunit 4-like WD40" evidence="5">
    <location>
        <begin position="592"/>
        <end position="668"/>
    </location>
</feature>
<dbReference type="Gene3D" id="2.130.10.10">
    <property type="entry name" value="YVTN repeat-like/Quinoprotein amine dehydrogenase"/>
    <property type="match status" value="4"/>
</dbReference>
<comment type="similarity">
    <text evidence="3">Belongs to the THOC3 family.</text>
</comment>
<dbReference type="SMART" id="SM00320">
    <property type="entry name" value="WD40"/>
    <property type="match status" value="11"/>
</dbReference>